<dbReference type="Proteomes" id="UP000287166">
    <property type="component" value="Unassembled WGS sequence"/>
</dbReference>
<dbReference type="EMBL" id="BFAD01000004">
    <property type="protein sequence ID" value="GBE81714.1"/>
    <property type="molecule type" value="Genomic_DNA"/>
</dbReference>
<dbReference type="InterPro" id="IPR036236">
    <property type="entry name" value="Znf_C2H2_sf"/>
</dbReference>
<feature type="compositionally biased region" description="Basic residues" evidence="1">
    <location>
        <begin position="100"/>
        <end position="115"/>
    </location>
</feature>
<reference evidence="2 3" key="1">
    <citation type="journal article" date="2018" name="Sci. Rep.">
        <title>Genome sequence of the cauliflower mushroom Sparassis crispa (Hanabiratake) and its association with beneficial usage.</title>
        <authorList>
            <person name="Kiyama R."/>
            <person name="Furutani Y."/>
            <person name="Kawaguchi K."/>
            <person name="Nakanishi T."/>
        </authorList>
    </citation>
    <scope>NUCLEOTIDE SEQUENCE [LARGE SCALE GENOMIC DNA]</scope>
</reference>
<sequence length="192" mass="21906">MSSNKENDYILPGFGLGQYGQDVGDGRYHCTLCPKTFNGDLKTKYRHVMSDEHLKRLPPIYCQQLLLLKDSDMALVCPKCQKKFSRGDSMKKHADTCGVPKKRKEPRASRPRRRPAQVVQTPAVVEEVPPPDPDFPELKGNPRFTEAVRVAAQPFNFDNLMGDPLLLEFVRFVVYLNCYIIPTHYPHLVGVY</sequence>
<dbReference type="SUPFAM" id="SSF57667">
    <property type="entry name" value="beta-beta-alpha zinc fingers"/>
    <property type="match status" value="1"/>
</dbReference>
<evidence type="ECO:0000313" key="3">
    <source>
        <dbReference type="Proteomes" id="UP000287166"/>
    </source>
</evidence>
<feature type="region of interest" description="Disordered" evidence="1">
    <location>
        <begin position="89"/>
        <end position="120"/>
    </location>
</feature>
<name>A0A401GHN3_9APHY</name>
<dbReference type="AlphaFoldDB" id="A0A401GHN3"/>
<evidence type="ECO:0000256" key="1">
    <source>
        <dbReference type="SAM" id="MobiDB-lite"/>
    </source>
</evidence>
<evidence type="ECO:0000313" key="2">
    <source>
        <dbReference type="EMBL" id="GBE81714.1"/>
    </source>
</evidence>
<dbReference type="RefSeq" id="XP_027612627.1">
    <property type="nucleotide sequence ID" value="XM_027756826.1"/>
</dbReference>
<proteinExistence type="predicted"/>
<gene>
    <name evidence="2" type="ORF">SCP_0400850</name>
</gene>
<dbReference type="InParanoid" id="A0A401GHN3"/>
<accession>A0A401GHN3</accession>
<dbReference type="Gene3D" id="3.30.160.60">
    <property type="entry name" value="Classic Zinc Finger"/>
    <property type="match status" value="1"/>
</dbReference>
<protein>
    <submittedName>
        <fullName evidence="2">Uncharacterized protein</fullName>
    </submittedName>
</protein>
<dbReference type="GeneID" id="38778631"/>
<keyword evidence="3" id="KW-1185">Reference proteome</keyword>
<organism evidence="2 3">
    <name type="scientific">Sparassis crispa</name>
    <dbReference type="NCBI Taxonomy" id="139825"/>
    <lineage>
        <taxon>Eukaryota</taxon>
        <taxon>Fungi</taxon>
        <taxon>Dikarya</taxon>
        <taxon>Basidiomycota</taxon>
        <taxon>Agaricomycotina</taxon>
        <taxon>Agaricomycetes</taxon>
        <taxon>Polyporales</taxon>
        <taxon>Sparassidaceae</taxon>
        <taxon>Sparassis</taxon>
    </lineage>
</organism>
<comment type="caution">
    <text evidence="2">The sequence shown here is derived from an EMBL/GenBank/DDBJ whole genome shotgun (WGS) entry which is preliminary data.</text>
</comment>